<gene>
    <name evidence="2" type="ORF">EB796_001768</name>
</gene>
<dbReference type="Pfam" id="PF16044">
    <property type="entry name" value="DUF4796_C"/>
    <property type="match status" value="1"/>
</dbReference>
<evidence type="ECO:0000313" key="3">
    <source>
        <dbReference type="Proteomes" id="UP000593567"/>
    </source>
</evidence>
<dbReference type="Proteomes" id="UP000593567">
    <property type="component" value="Unassembled WGS sequence"/>
</dbReference>
<proteinExistence type="predicted"/>
<dbReference type="AlphaFoldDB" id="A0A7J7KP13"/>
<keyword evidence="3" id="KW-1185">Reference proteome</keyword>
<evidence type="ECO:0000313" key="2">
    <source>
        <dbReference type="EMBL" id="KAF6039916.1"/>
    </source>
</evidence>
<protein>
    <recommendedName>
        <fullName evidence="1">MKRN2 opposite strand protein-like C-terminal domain-containing protein</fullName>
    </recommendedName>
</protein>
<dbReference type="EMBL" id="VXIV02000200">
    <property type="protein sequence ID" value="KAF6039916.1"/>
    <property type="molecule type" value="Genomic_DNA"/>
</dbReference>
<dbReference type="InterPro" id="IPR053921">
    <property type="entry name" value="MKRN2OS-like_C"/>
</dbReference>
<organism evidence="2 3">
    <name type="scientific">Bugula neritina</name>
    <name type="common">Brown bryozoan</name>
    <name type="synonym">Sertularia neritina</name>
    <dbReference type="NCBI Taxonomy" id="10212"/>
    <lineage>
        <taxon>Eukaryota</taxon>
        <taxon>Metazoa</taxon>
        <taxon>Spiralia</taxon>
        <taxon>Lophotrochozoa</taxon>
        <taxon>Bryozoa</taxon>
        <taxon>Gymnolaemata</taxon>
        <taxon>Cheilostomatida</taxon>
        <taxon>Flustrina</taxon>
        <taxon>Buguloidea</taxon>
        <taxon>Bugulidae</taxon>
        <taxon>Bugula</taxon>
    </lineage>
</organism>
<feature type="domain" description="MKRN2 opposite strand protein-like C-terminal" evidence="1">
    <location>
        <begin position="10"/>
        <end position="159"/>
    </location>
</feature>
<sequence>MLTTELKVPPFIYSSPFTIETTSAIALLIKPSLGKSFLYDYKDGDSLHCGILDSFGHVHDFDEKGLHFSLQRWLNCISIPVDVSLQSNKSMPTMDDVKEAWAQQCVRYDSETANCFTFVLFCLKSFGCYKHSSETDFLTEVVLPHTAKAAKYISLYRRLVSSGGTLVNSDDT</sequence>
<comment type="caution">
    <text evidence="2">The sequence shown here is derived from an EMBL/GenBank/DDBJ whole genome shotgun (WGS) entry which is preliminary data.</text>
</comment>
<dbReference type="PANTHER" id="PTHR33963:SF2">
    <property type="entry name" value="MKRN2 OPPOSITE STRAND PROTEIN"/>
    <property type="match status" value="1"/>
</dbReference>
<dbReference type="OrthoDB" id="10065749at2759"/>
<reference evidence="2" key="1">
    <citation type="submission" date="2020-06" db="EMBL/GenBank/DDBJ databases">
        <title>Draft genome of Bugula neritina, a colonial animal packing powerful symbionts and potential medicines.</title>
        <authorList>
            <person name="Rayko M."/>
        </authorList>
    </citation>
    <scope>NUCLEOTIDE SEQUENCE [LARGE SCALE GENOMIC DNA]</scope>
    <source>
        <strain evidence="2">Kwan_BN1</strain>
    </source>
</reference>
<dbReference type="InterPro" id="IPR032016">
    <property type="entry name" value="MKRN2OS-like"/>
</dbReference>
<dbReference type="PANTHER" id="PTHR33963">
    <property type="entry name" value="MKRN2 OPPOSITE STRAND PROTEIN"/>
    <property type="match status" value="1"/>
</dbReference>
<evidence type="ECO:0000259" key="1">
    <source>
        <dbReference type="Pfam" id="PF16044"/>
    </source>
</evidence>
<accession>A0A7J7KP13</accession>
<name>A0A7J7KP13_BUGNE</name>